<dbReference type="SUPFAM" id="SSF52218">
    <property type="entry name" value="Flavoproteins"/>
    <property type="match status" value="1"/>
</dbReference>
<dbReference type="Proteomes" id="UP000051835">
    <property type="component" value="Unassembled WGS sequence"/>
</dbReference>
<dbReference type="PATRIC" id="fig|1423805.4.peg.1063"/>
<dbReference type="GO" id="GO:0016491">
    <property type="term" value="F:oxidoreductase activity"/>
    <property type="evidence" value="ECO:0007669"/>
    <property type="project" value="InterPro"/>
</dbReference>
<organism evidence="4 5">
    <name type="scientific">Levilactobacillus spicheri DSM 15429</name>
    <dbReference type="NCBI Taxonomy" id="1423805"/>
    <lineage>
        <taxon>Bacteria</taxon>
        <taxon>Bacillati</taxon>
        <taxon>Bacillota</taxon>
        <taxon>Bacilli</taxon>
        <taxon>Lactobacillales</taxon>
        <taxon>Lactobacillaceae</taxon>
        <taxon>Levilactobacillus</taxon>
    </lineage>
</organism>
<dbReference type="Gene3D" id="3.40.50.360">
    <property type="match status" value="1"/>
</dbReference>
<evidence type="ECO:0000256" key="2">
    <source>
        <dbReference type="ARBA" id="ARBA00022643"/>
    </source>
</evidence>
<name>A0A0R1R3Q0_9LACO</name>
<evidence type="ECO:0000259" key="3">
    <source>
        <dbReference type="Pfam" id="PF03358"/>
    </source>
</evidence>
<keyword evidence="1" id="KW-0285">Flavoprotein</keyword>
<dbReference type="InterPro" id="IPR029039">
    <property type="entry name" value="Flavoprotein-like_sf"/>
</dbReference>
<reference evidence="4 5" key="1">
    <citation type="journal article" date="2015" name="Genome Announc.">
        <title>Expanding the biotechnology potential of lactobacilli through comparative genomics of 213 strains and associated genera.</title>
        <authorList>
            <person name="Sun Z."/>
            <person name="Harris H.M."/>
            <person name="McCann A."/>
            <person name="Guo C."/>
            <person name="Argimon S."/>
            <person name="Zhang W."/>
            <person name="Yang X."/>
            <person name="Jeffery I.B."/>
            <person name="Cooney J.C."/>
            <person name="Kagawa T.F."/>
            <person name="Liu W."/>
            <person name="Song Y."/>
            <person name="Salvetti E."/>
            <person name="Wrobel A."/>
            <person name="Rasinkangas P."/>
            <person name="Parkhill J."/>
            <person name="Rea M.C."/>
            <person name="O'Sullivan O."/>
            <person name="Ritari J."/>
            <person name="Douillard F.P."/>
            <person name="Paul Ross R."/>
            <person name="Yang R."/>
            <person name="Briner A.E."/>
            <person name="Felis G.E."/>
            <person name="de Vos W.M."/>
            <person name="Barrangou R."/>
            <person name="Klaenhammer T.R."/>
            <person name="Caufield P.W."/>
            <person name="Cui Y."/>
            <person name="Zhang H."/>
            <person name="O'Toole P.W."/>
        </authorList>
    </citation>
    <scope>NUCLEOTIDE SEQUENCE [LARGE SCALE GENOMIC DNA]</scope>
    <source>
        <strain evidence="4 5">DSM 15429</strain>
    </source>
</reference>
<feature type="domain" description="NADPH-dependent FMN reductase-like" evidence="3">
    <location>
        <begin position="1"/>
        <end position="149"/>
    </location>
</feature>
<dbReference type="PANTHER" id="PTHR43278">
    <property type="entry name" value="NAD(P)H-DEPENDENT FMN-CONTAINING OXIDOREDUCTASE YWQN-RELATED"/>
    <property type="match status" value="1"/>
</dbReference>
<protein>
    <submittedName>
        <fullName evidence="4">Multimeric flavodoxin WrbA</fullName>
    </submittedName>
</protein>
<gene>
    <name evidence="4" type="ORF">FD37_GL001037</name>
</gene>
<sequence>MTTLFINGSSRTAGNTVALGERLLTDIPHQTIHLIDQHLNFDCDYRDTGHPQADPSDDYQQLMARFATADDIVLGTPVYWYNMTGQLKTFVDRWFDSFTTGFPFAGKRLYLVVVGADDPQHKALGIGQSLQDSCDWLKMTYMGATIVTADGPHDVAQMAQLPADFTALRERLLAATAVVSRETKSN</sequence>
<dbReference type="EMBL" id="AZFC01000015">
    <property type="protein sequence ID" value="KRL48578.1"/>
    <property type="molecule type" value="Genomic_DNA"/>
</dbReference>
<dbReference type="Pfam" id="PF03358">
    <property type="entry name" value="FMN_red"/>
    <property type="match status" value="1"/>
</dbReference>
<dbReference type="RefSeq" id="WP_056963664.1">
    <property type="nucleotide sequence ID" value="NZ_AZFC01000015.1"/>
</dbReference>
<evidence type="ECO:0000313" key="4">
    <source>
        <dbReference type="EMBL" id="KRL48578.1"/>
    </source>
</evidence>
<accession>A0A0R1R3Q0</accession>
<dbReference type="AlphaFoldDB" id="A0A0R1R3Q0"/>
<keyword evidence="2" id="KW-0288">FMN</keyword>
<evidence type="ECO:0000313" key="5">
    <source>
        <dbReference type="Proteomes" id="UP000051835"/>
    </source>
</evidence>
<evidence type="ECO:0000256" key="1">
    <source>
        <dbReference type="ARBA" id="ARBA00022630"/>
    </source>
</evidence>
<dbReference type="PANTHER" id="PTHR43278:SF4">
    <property type="entry name" value="NAD(P)H-DEPENDENT FMN-CONTAINING OXIDOREDUCTASE YWQN-RELATED"/>
    <property type="match status" value="1"/>
</dbReference>
<comment type="caution">
    <text evidence="4">The sequence shown here is derived from an EMBL/GenBank/DDBJ whole genome shotgun (WGS) entry which is preliminary data.</text>
</comment>
<proteinExistence type="predicted"/>
<dbReference type="InterPro" id="IPR005025">
    <property type="entry name" value="FMN_Rdtase-like_dom"/>
</dbReference>
<dbReference type="InterPro" id="IPR051796">
    <property type="entry name" value="ISF_SsuE-like"/>
</dbReference>